<feature type="compositionally biased region" description="Basic and acidic residues" evidence="7">
    <location>
        <begin position="397"/>
        <end position="414"/>
    </location>
</feature>
<feature type="domain" description="EF-hand" evidence="9">
    <location>
        <begin position="44"/>
        <end position="79"/>
    </location>
</feature>
<keyword evidence="3" id="KW-0479">Metal-binding</keyword>
<gene>
    <name evidence="11" type="primary">LOC120264902</name>
</gene>
<dbReference type="SUPFAM" id="SSF47473">
    <property type="entry name" value="EF-hand"/>
    <property type="match status" value="1"/>
</dbReference>
<evidence type="ECO:0000256" key="3">
    <source>
        <dbReference type="ARBA" id="ARBA00022723"/>
    </source>
</evidence>
<dbReference type="InterPro" id="IPR029058">
    <property type="entry name" value="AB_hydrolase_fold"/>
</dbReference>
<evidence type="ECO:0000256" key="5">
    <source>
        <dbReference type="ARBA" id="ARBA00022837"/>
    </source>
</evidence>
<dbReference type="InterPro" id="IPR018247">
    <property type="entry name" value="EF_Hand_1_Ca_BS"/>
</dbReference>
<comment type="similarity">
    <text evidence="1">Belongs to the calmodulin family.</text>
</comment>
<evidence type="ECO:0000313" key="11">
    <source>
        <dbReference type="RefSeq" id="XP_039128725.1"/>
    </source>
</evidence>
<feature type="region of interest" description="Disordered" evidence="7">
    <location>
        <begin position="397"/>
        <end position="429"/>
    </location>
</feature>
<keyword evidence="8" id="KW-0812">Transmembrane</keyword>
<evidence type="ECO:0000259" key="9">
    <source>
        <dbReference type="PROSITE" id="PS50222"/>
    </source>
</evidence>
<dbReference type="GO" id="GO:0005509">
    <property type="term" value="F:calcium ion binding"/>
    <property type="evidence" value="ECO:0007669"/>
    <property type="project" value="InterPro"/>
</dbReference>
<feature type="transmembrane region" description="Helical" evidence="8">
    <location>
        <begin position="153"/>
        <end position="172"/>
    </location>
</feature>
<feature type="compositionally biased region" description="Polar residues" evidence="7">
    <location>
        <begin position="415"/>
        <end position="429"/>
    </location>
</feature>
<name>A0AB40BMT0_DIOCR</name>
<dbReference type="AlphaFoldDB" id="A0AB40BMT0"/>
<dbReference type="Pfam" id="PF03959">
    <property type="entry name" value="FSH1"/>
    <property type="match status" value="1"/>
</dbReference>
<feature type="domain" description="EF-hand" evidence="9">
    <location>
        <begin position="8"/>
        <end position="43"/>
    </location>
</feature>
<dbReference type="Proteomes" id="UP001515500">
    <property type="component" value="Chromosome 7"/>
</dbReference>
<dbReference type="PANTHER" id="PTHR22778">
    <property type="entry name" value="OVARIAN CANCER GENE-2 PROTEIN-RELATED"/>
    <property type="match status" value="1"/>
</dbReference>
<dbReference type="InterPro" id="IPR005645">
    <property type="entry name" value="FSH-like_dom"/>
</dbReference>
<keyword evidence="8" id="KW-1133">Transmembrane helix</keyword>
<reference evidence="11" key="1">
    <citation type="submission" date="2025-08" db="UniProtKB">
        <authorList>
            <consortium name="RefSeq"/>
        </authorList>
    </citation>
    <scope>IDENTIFICATION</scope>
</reference>
<keyword evidence="8" id="KW-0472">Membrane</keyword>
<feature type="domain" description="EF-hand" evidence="9">
    <location>
        <begin position="81"/>
        <end position="116"/>
    </location>
</feature>
<dbReference type="InterPro" id="IPR011992">
    <property type="entry name" value="EF-hand-dom_pair"/>
</dbReference>
<sequence>MADQLTDDQISEFKEAFSLFDKDGDGCITTKELGTVMRSLGQNPTEAELQDMINEVDVDGNGTIDFPEFLNLMARKMKDTDSEEELREAFRVFDKDQNGFISAAELRHVMTNLGEKLTDEEVDEMIREADVDGDGQINYEEFVKVMMAKVVGISYHCVVFVLLLLSFISWSLNLEHLIPRAAGHLLKMKVLCLHGFRTSGSFLQKQISKWDPSIFQDFSMVFPDGKYPAAGKSDIEGIFPPPYFEWFQFAKEFTEYTNLEECISFLCDYITEHGPFDGLLGFSQGSTLSALMLGYQAQGKILQNHPPFKFFISISGSKFRDPSICEIAYKEPIKVKSVHFIGAKDWLKVPSEDFASAFHNPLIIRHPQGHTVPRLDENTTELLKEWTKTVLLDGKSLAEDNDPKTLSEDNDSKTSNDTSGESQSVVVEA</sequence>
<dbReference type="Gene3D" id="3.40.50.1820">
    <property type="entry name" value="alpha/beta hydrolase"/>
    <property type="match status" value="1"/>
</dbReference>
<dbReference type="FunFam" id="1.10.238.10:FF:000042">
    <property type="entry name" value="Calmodulin"/>
    <property type="match status" value="1"/>
</dbReference>
<evidence type="ECO:0000256" key="2">
    <source>
        <dbReference type="ARBA" id="ARBA00022481"/>
    </source>
</evidence>
<dbReference type="FunFam" id="1.10.238.10:FF:000034">
    <property type="entry name" value="Calmodulin"/>
    <property type="match status" value="1"/>
</dbReference>
<evidence type="ECO:0000256" key="6">
    <source>
        <dbReference type="ARBA" id="ARBA00022990"/>
    </source>
</evidence>
<dbReference type="Gene3D" id="1.10.238.10">
    <property type="entry name" value="EF-hand"/>
    <property type="match status" value="3"/>
</dbReference>
<dbReference type="InterPro" id="IPR002048">
    <property type="entry name" value="EF_hand_dom"/>
</dbReference>
<evidence type="ECO:0000256" key="7">
    <source>
        <dbReference type="SAM" id="MobiDB-lite"/>
    </source>
</evidence>
<protein>
    <submittedName>
        <fullName evidence="11">Esterase GA18864-like</fullName>
    </submittedName>
</protein>
<dbReference type="PANTHER" id="PTHR22778:SF55">
    <property type="entry name" value="ESTERASE C25G4.2-LIKE"/>
    <property type="match status" value="1"/>
</dbReference>
<dbReference type="SUPFAM" id="SSF53474">
    <property type="entry name" value="alpha/beta-Hydrolases"/>
    <property type="match status" value="1"/>
</dbReference>
<feature type="domain" description="EF-hand" evidence="9">
    <location>
        <begin position="117"/>
        <end position="152"/>
    </location>
</feature>
<dbReference type="CDD" id="cd00051">
    <property type="entry name" value="EFh"/>
    <property type="match status" value="2"/>
</dbReference>
<keyword evidence="2" id="KW-0488">Methylation</keyword>
<dbReference type="PROSITE" id="PS50222">
    <property type="entry name" value="EF_HAND_2"/>
    <property type="match status" value="4"/>
</dbReference>
<evidence type="ECO:0000256" key="8">
    <source>
        <dbReference type="SAM" id="Phobius"/>
    </source>
</evidence>
<evidence type="ECO:0000256" key="4">
    <source>
        <dbReference type="ARBA" id="ARBA00022737"/>
    </source>
</evidence>
<proteinExistence type="inferred from homology"/>
<evidence type="ECO:0000313" key="10">
    <source>
        <dbReference type="Proteomes" id="UP001515500"/>
    </source>
</evidence>
<keyword evidence="6" id="KW-0007">Acetylation</keyword>
<evidence type="ECO:0000256" key="1">
    <source>
        <dbReference type="ARBA" id="ARBA00009763"/>
    </source>
</evidence>
<dbReference type="Pfam" id="PF13499">
    <property type="entry name" value="EF-hand_7"/>
    <property type="match status" value="2"/>
</dbReference>
<keyword evidence="4" id="KW-0677">Repeat</keyword>
<dbReference type="SMART" id="SM00054">
    <property type="entry name" value="EFh"/>
    <property type="match status" value="4"/>
</dbReference>
<dbReference type="PROSITE" id="PS00018">
    <property type="entry name" value="EF_HAND_1"/>
    <property type="match status" value="4"/>
</dbReference>
<keyword evidence="5" id="KW-0106">Calcium</keyword>
<keyword evidence="10" id="KW-1185">Reference proteome</keyword>
<dbReference type="RefSeq" id="XP_039128725.1">
    <property type="nucleotide sequence ID" value="XM_039272791.1"/>
</dbReference>
<accession>A0AB40BMT0</accession>
<organism evidence="10 11">
    <name type="scientific">Dioscorea cayennensis subsp. rotundata</name>
    <name type="common">White Guinea yam</name>
    <name type="synonym">Dioscorea rotundata</name>
    <dbReference type="NCBI Taxonomy" id="55577"/>
    <lineage>
        <taxon>Eukaryota</taxon>
        <taxon>Viridiplantae</taxon>
        <taxon>Streptophyta</taxon>
        <taxon>Embryophyta</taxon>
        <taxon>Tracheophyta</taxon>
        <taxon>Spermatophyta</taxon>
        <taxon>Magnoliopsida</taxon>
        <taxon>Liliopsida</taxon>
        <taxon>Dioscoreales</taxon>
        <taxon>Dioscoreaceae</taxon>
        <taxon>Dioscorea</taxon>
    </lineage>
</organism>